<dbReference type="InterPro" id="IPR003423">
    <property type="entry name" value="OMP_efflux"/>
</dbReference>
<dbReference type="Proteomes" id="UP000287374">
    <property type="component" value="Unassembled WGS sequence"/>
</dbReference>
<name>A0A317U3E6_9GAMM</name>
<protein>
    <submittedName>
        <fullName evidence="3 4">Transporter</fullName>
    </submittedName>
</protein>
<dbReference type="PROSITE" id="PS51257">
    <property type="entry name" value="PROKAR_LIPOPROTEIN"/>
    <property type="match status" value="1"/>
</dbReference>
<dbReference type="OrthoDB" id="9770517at2"/>
<keyword evidence="2" id="KW-0732">Signal</keyword>
<dbReference type="RefSeq" id="WP_110142565.1">
    <property type="nucleotide sequence ID" value="NZ_QHJG01000014.1"/>
</dbReference>
<feature type="chain" id="PRO_5016194427" evidence="2">
    <location>
        <begin position="25"/>
        <end position="518"/>
    </location>
</feature>
<evidence type="ECO:0000313" key="3">
    <source>
        <dbReference type="EMBL" id="PWY55879.1"/>
    </source>
</evidence>
<evidence type="ECO:0000313" key="5">
    <source>
        <dbReference type="Proteomes" id="UP000247152"/>
    </source>
</evidence>
<dbReference type="InterPro" id="IPR010131">
    <property type="entry name" value="MdtP/NodT-like"/>
</dbReference>
<dbReference type="EMBL" id="QHJG01000014">
    <property type="protein sequence ID" value="PWY55879.1"/>
    <property type="molecule type" value="Genomic_DNA"/>
</dbReference>
<gene>
    <name evidence="3" type="ORF">DGG96_10155</name>
    <name evidence="4" type="ORF">ELY20_07815</name>
</gene>
<dbReference type="EMBL" id="RZGX01000009">
    <property type="protein sequence ID" value="RUR23039.1"/>
    <property type="molecule type" value="Genomic_DNA"/>
</dbReference>
<dbReference type="SUPFAM" id="SSF56954">
    <property type="entry name" value="Outer membrane efflux proteins (OEP)"/>
    <property type="match status" value="1"/>
</dbReference>
<feature type="signal peptide" evidence="2">
    <location>
        <begin position="1"/>
        <end position="24"/>
    </location>
</feature>
<evidence type="ECO:0000256" key="1">
    <source>
        <dbReference type="ARBA" id="ARBA00007613"/>
    </source>
</evidence>
<comment type="caution">
    <text evidence="3">The sequence shown here is derived from an EMBL/GenBank/DDBJ whole genome shotgun (WGS) entry which is preliminary data.</text>
</comment>
<reference evidence="3 5" key="1">
    <citation type="submission" date="2018-05" db="EMBL/GenBank/DDBJ databases">
        <title>Legionella qingyii sp.nov., whole genome shotgun sequence.</title>
        <authorList>
            <person name="Wu H."/>
            <person name="Zhu Q."/>
            <person name="Hu C."/>
        </authorList>
    </citation>
    <scope>NUCLEOTIDE SEQUENCE [LARGE SCALE GENOMIC DNA]</scope>
    <source>
        <strain evidence="3 5">HEB18</strain>
    </source>
</reference>
<keyword evidence="2" id="KW-0812">Transmembrane</keyword>
<dbReference type="NCBIfam" id="TIGR01845">
    <property type="entry name" value="outer_NodT"/>
    <property type="match status" value="1"/>
</dbReference>
<accession>A0A317U3E6</accession>
<dbReference type="AlphaFoldDB" id="A0A317U3E6"/>
<evidence type="ECO:0000313" key="6">
    <source>
        <dbReference type="Proteomes" id="UP000287374"/>
    </source>
</evidence>
<dbReference type="GO" id="GO:0015562">
    <property type="term" value="F:efflux transmembrane transporter activity"/>
    <property type="evidence" value="ECO:0007669"/>
    <property type="project" value="InterPro"/>
</dbReference>
<dbReference type="Gene3D" id="2.20.200.10">
    <property type="entry name" value="Outer membrane efflux proteins (OEP)"/>
    <property type="match status" value="1"/>
</dbReference>
<organism evidence="3 5">
    <name type="scientific">Legionella qingyii</name>
    <dbReference type="NCBI Taxonomy" id="2184757"/>
    <lineage>
        <taxon>Bacteria</taxon>
        <taxon>Pseudomonadati</taxon>
        <taxon>Pseudomonadota</taxon>
        <taxon>Gammaproteobacteria</taxon>
        <taxon>Legionellales</taxon>
        <taxon>Legionellaceae</taxon>
        <taxon>Legionella</taxon>
    </lineage>
</organism>
<dbReference type="Gene3D" id="1.20.1600.10">
    <property type="entry name" value="Outer membrane efflux proteins (OEP)"/>
    <property type="match status" value="1"/>
</dbReference>
<dbReference type="Proteomes" id="UP000247152">
    <property type="component" value="Unassembled WGS sequence"/>
</dbReference>
<keyword evidence="2" id="KW-0564">Palmitate</keyword>
<comment type="similarity">
    <text evidence="1 2">Belongs to the outer membrane factor (OMF) (TC 1.B.17) family.</text>
</comment>
<keyword evidence="2" id="KW-0449">Lipoprotein</keyword>
<keyword evidence="2" id="KW-0472">Membrane</keyword>
<keyword evidence="6" id="KW-1185">Reference proteome</keyword>
<proteinExistence type="inferred from homology"/>
<dbReference type="GO" id="GO:0009279">
    <property type="term" value="C:cell outer membrane"/>
    <property type="evidence" value="ECO:0007669"/>
    <property type="project" value="UniProtKB-SubCell"/>
</dbReference>
<keyword evidence="2" id="KW-1134">Transmembrane beta strand</keyword>
<comment type="subcellular location">
    <subcellularLocation>
        <location evidence="2">Cell outer membrane</location>
        <topology evidence="2">Lipid-anchor</topology>
    </subcellularLocation>
</comment>
<evidence type="ECO:0000313" key="4">
    <source>
        <dbReference type="EMBL" id="RUR23039.1"/>
    </source>
</evidence>
<dbReference type="PANTHER" id="PTHR30203">
    <property type="entry name" value="OUTER MEMBRANE CATION EFFLUX PROTEIN"/>
    <property type="match status" value="1"/>
</dbReference>
<evidence type="ECO:0000256" key="2">
    <source>
        <dbReference type="RuleBase" id="RU362097"/>
    </source>
</evidence>
<reference evidence="4 6" key="2">
    <citation type="submission" date="2018-12" db="EMBL/GenBank/DDBJ databases">
        <title>Legionella sp,whole genome shotgun sequence.</title>
        <authorList>
            <person name="Wu H."/>
        </authorList>
    </citation>
    <scope>NUCLEOTIDE SEQUENCE [LARGE SCALE GENOMIC DNA]</scope>
    <source>
        <strain evidence="6">km489</strain>
        <strain evidence="4">Km489</strain>
    </source>
</reference>
<sequence>MLKIFTFVACLLLSSCFMVGPNYKEPIKPIAAHWPKKDATVKEAPFKTTKWWQVFHDPVLTSLIYQGYHNNLTLQSAGVRVLQTRALLAQSVGQLYPQQQAAIGNFTYYEIGGGELQTLLPSSFETLSLGFSANWEIDFWGKYRRAIQANDATFLSSLAAYDNALVTLTADIASTYIQIRTYEKQIKVTKANIVVQREGLKIARARYNAGQTNLIDVEQAQTELSQTEASLPPLVTNLEQQKNALALLLGTVPNGVDGELRKSRGIPNAPSTVAVGIPREVLARRPDIHQARLDAMAQSAKIGATKANLFPSLALNGTFVFSSNNIGQNSLSDIFQWSNRSITAGPALTWPILNYGQITNAVRAQDAAFQQSLLSYVNLVLKAQQEVQNSITAYIEAKKAERALTKANNAAIKTLKLAIIRYVNGEVDFTPVLNAEQQQLSVQTSLVNAQANIPLALVSLYRALGGGWEIRGTNDVVPQQIKAEMAARTNWGTLLNQQNHEVPRTKEEEIKELYLPKW</sequence>
<dbReference type="PANTHER" id="PTHR30203:SF31">
    <property type="entry name" value="RND EFFLUX SYSTEM, OUTER MEMBRANE LIPOPROTEIN, NODT"/>
    <property type="match status" value="1"/>
</dbReference>
<dbReference type="Pfam" id="PF02321">
    <property type="entry name" value="OEP"/>
    <property type="match status" value="2"/>
</dbReference>